<dbReference type="OrthoDB" id="541276at2759"/>
<dbReference type="PANTHER" id="PTHR44167:SF24">
    <property type="entry name" value="SERINE_THREONINE-PROTEIN KINASE CHK2"/>
    <property type="match status" value="1"/>
</dbReference>
<evidence type="ECO:0000256" key="3">
    <source>
        <dbReference type="PROSITE-ProRule" id="PRU10141"/>
    </source>
</evidence>
<dbReference type="EMBL" id="JAEFCI010012586">
    <property type="protein sequence ID" value="KAG5455911.1"/>
    <property type="molecule type" value="Genomic_DNA"/>
</dbReference>
<dbReference type="Proteomes" id="UP000673691">
    <property type="component" value="Unassembled WGS sequence"/>
</dbReference>
<gene>
    <name evidence="7" type="ORF">BJ554DRAFT_4505</name>
</gene>
<feature type="non-terminal residue" evidence="7">
    <location>
        <position position="404"/>
    </location>
</feature>
<comment type="similarity">
    <text evidence="4">Belongs to the protein kinase superfamily.</text>
</comment>
<dbReference type="AlphaFoldDB" id="A0A8H7ZMN2"/>
<dbReference type="InterPro" id="IPR008271">
    <property type="entry name" value="Ser/Thr_kinase_AS"/>
</dbReference>
<evidence type="ECO:0000256" key="5">
    <source>
        <dbReference type="SAM" id="MobiDB-lite"/>
    </source>
</evidence>
<sequence>MSFNSSPTAVSSPSKAGSFSPIVLPSPFARASARSKARHSSGPKSQRGAARADQRRAGKCQPVPAAASPAAAMRNRPAVANPWLPASPAAGVARKSDAVSPGAQPGGVYHHPHYRHPSSSVPTSPLLRAASASRPAAPAATPQRGAAREPHNRPPQMQKPPRGWPSRVPQAKGLPVRGGVARDGDAERPRRDSDDGGLAGRVSPDVGNAAEPQRCGQQQPRRPEESAPASSRPASLEDLNLPFQAGEFVVDPETRTHYQLKKLLGRGAYALVWEARRTTDNTLVALKALSTKSLPPEQRELQRLEARLHAEAYAHAPSSVVPFLATWVQPDDHWVWICLGNCTNGDLYTWLTDGPGSSAHLGLHLRGKFWLEILTAVQRVHEIGIGHRDLKPENYLISTKNSIM</sequence>
<keyword evidence="4" id="KW-0808">Transferase</keyword>
<accession>A0A8H7ZMN2</accession>
<evidence type="ECO:0000313" key="8">
    <source>
        <dbReference type="Proteomes" id="UP000673691"/>
    </source>
</evidence>
<feature type="binding site" evidence="3">
    <location>
        <position position="287"/>
    </location>
    <ligand>
        <name>ATP</name>
        <dbReference type="ChEBI" id="CHEBI:30616"/>
    </ligand>
</feature>
<reference evidence="7 8" key="1">
    <citation type="journal article" name="Sci. Rep.">
        <title>Genome-scale phylogenetic analyses confirm Olpidium as the closest living zoosporic fungus to the non-flagellated, terrestrial fungi.</title>
        <authorList>
            <person name="Chang Y."/>
            <person name="Rochon D."/>
            <person name="Sekimoto S."/>
            <person name="Wang Y."/>
            <person name="Chovatia M."/>
            <person name="Sandor L."/>
            <person name="Salamov A."/>
            <person name="Grigoriev I.V."/>
            <person name="Stajich J.E."/>
            <person name="Spatafora J.W."/>
        </authorList>
    </citation>
    <scope>NUCLEOTIDE SEQUENCE [LARGE SCALE GENOMIC DNA]</scope>
    <source>
        <strain evidence="7">S191</strain>
    </source>
</reference>
<evidence type="ECO:0000313" key="7">
    <source>
        <dbReference type="EMBL" id="KAG5455911.1"/>
    </source>
</evidence>
<dbReference type="InterPro" id="IPR011009">
    <property type="entry name" value="Kinase-like_dom_sf"/>
</dbReference>
<keyword evidence="4" id="KW-0418">Kinase</keyword>
<evidence type="ECO:0000259" key="6">
    <source>
        <dbReference type="PROSITE" id="PS50011"/>
    </source>
</evidence>
<dbReference type="PANTHER" id="PTHR44167">
    <property type="entry name" value="OVARIAN-SPECIFIC SERINE/THREONINE-PROTEIN KINASE LOK-RELATED"/>
    <property type="match status" value="1"/>
</dbReference>
<dbReference type="GO" id="GO:0005634">
    <property type="term" value="C:nucleus"/>
    <property type="evidence" value="ECO:0007669"/>
    <property type="project" value="TreeGrafter"/>
</dbReference>
<organism evidence="7 8">
    <name type="scientific">Olpidium bornovanus</name>
    <dbReference type="NCBI Taxonomy" id="278681"/>
    <lineage>
        <taxon>Eukaryota</taxon>
        <taxon>Fungi</taxon>
        <taxon>Fungi incertae sedis</taxon>
        <taxon>Olpidiomycota</taxon>
        <taxon>Olpidiomycotina</taxon>
        <taxon>Olpidiomycetes</taxon>
        <taxon>Olpidiales</taxon>
        <taxon>Olpidiaceae</taxon>
        <taxon>Olpidium</taxon>
    </lineage>
</organism>
<protein>
    <submittedName>
        <fullName evidence="7">Kinase-like domain-containing protein</fullName>
    </submittedName>
</protein>
<feature type="compositionally biased region" description="Low complexity" evidence="5">
    <location>
        <begin position="62"/>
        <end position="78"/>
    </location>
</feature>
<evidence type="ECO:0000256" key="2">
    <source>
        <dbReference type="ARBA" id="ARBA00022840"/>
    </source>
</evidence>
<feature type="region of interest" description="Disordered" evidence="5">
    <location>
        <begin position="1"/>
        <end position="238"/>
    </location>
</feature>
<proteinExistence type="inferred from homology"/>
<dbReference type="SUPFAM" id="SSF56112">
    <property type="entry name" value="Protein kinase-like (PK-like)"/>
    <property type="match status" value="1"/>
</dbReference>
<feature type="compositionally biased region" description="Low complexity" evidence="5">
    <location>
        <begin position="117"/>
        <end position="142"/>
    </location>
</feature>
<feature type="compositionally biased region" description="Polar residues" evidence="5">
    <location>
        <begin position="1"/>
        <end position="17"/>
    </location>
</feature>
<name>A0A8H7ZMN2_9FUNG</name>
<feature type="compositionally biased region" description="Low complexity" evidence="5">
    <location>
        <begin position="211"/>
        <end position="234"/>
    </location>
</feature>
<dbReference type="GO" id="GO:0044773">
    <property type="term" value="P:mitotic DNA damage checkpoint signaling"/>
    <property type="evidence" value="ECO:0007669"/>
    <property type="project" value="TreeGrafter"/>
</dbReference>
<keyword evidence="1 3" id="KW-0547">Nucleotide-binding</keyword>
<dbReference type="Gene3D" id="1.10.510.10">
    <property type="entry name" value="Transferase(Phosphotransferase) domain 1"/>
    <property type="match status" value="1"/>
</dbReference>
<feature type="compositionally biased region" description="Basic and acidic residues" evidence="5">
    <location>
        <begin position="180"/>
        <end position="194"/>
    </location>
</feature>
<evidence type="ECO:0000256" key="4">
    <source>
        <dbReference type="RuleBase" id="RU000304"/>
    </source>
</evidence>
<comment type="caution">
    <text evidence="7">The sequence shown here is derived from an EMBL/GenBank/DDBJ whole genome shotgun (WGS) entry which is preliminary data.</text>
</comment>
<dbReference type="GO" id="GO:0004674">
    <property type="term" value="F:protein serine/threonine kinase activity"/>
    <property type="evidence" value="ECO:0007669"/>
    <property type="project" value="UniProtKB-KW"/>
</dbReference>
<dbReference type="InterPro" id="IPR000719">
    <property type="entry name" value="Prot_kinase_dom"/>
</dbReference>
<dbReference type="InterPro" id="IPR017441">
    <property type="entry name" value="Protein_kinase_ATP_BS"/>
</dbReference>
<dbReference type="PROSITE" id="PS00107">
    <property type="entry name" value="PROTEIN_KINASE_ATP"/>
    <property type="match status" value="1"/>
</dbReference>
<dbReference type="Pfam" id="PF00069">
    <property type="entry name" value="Pkinase"/>
    <property type="match status" value="1"/>
</dbReference>
<keyword evidence="8" id="KW-1185">Reference proteome</keyword>
<keyword evidence="4" id="KW-0723">Serine/threonine-protein kinase</keyword>
<keyword evidence="2 3" id="KW-0067">ATP-binding</keyword>
<dbReference type="SMART" id="SM00220">
    <property type="entry name" value="S_TKc"/>
    <property type="match status" value="1"/>
</dbReference>
<feature type="domain" description="Protein kinase" evidence="6">
    <location>
        <begin position="258"/>
        <end position="404"/>
    </location>
</feature>
<dbReference type="PROSITE" id="PS00108">
    <property type="entry name" value="PROTEIN_KINASE_ST"/>
    <property type="match status" value="1"/>
</dbReference>
<evidence type="ECO:0000256" key="1">
    <source>
        <dbReference type="ARBA" id="ARBA00022741"/>
    </source>
</evidence>
<dbReference type="GO" id="GO:0005524">
    <property type="term" value="F:ATP binding"/>
    <property type="evidence" value="ECO:0007669"/>
    <property type="project" value="UniProtKB-UniRule"/>
</dbReference>
<dbReference type="PROSITE" id="PS50011">
    <property type="entry name" value="PROTEIN_KINASE_DOM"/>
    <property type="match status" value="1"/>
</dbReference>